<feature type="region of interest" description="Disordered" evidence="1">
    <location>
        <begin position="101"/>
        <end position="129"/>
    </location>
</feature>
<reference evidence="2 3" key="1">
    <citation type="submission" date="2017-09" db="EMBL/GenBank/DDBJ databases">
        <authorList>
            <consortium name="International Durum Wheat Genome Sequencing Consortium (IDWGSC)"/>
            <person name="Milanesi L."/>
        </authorList>
    </citation>
    <scope>NUCLEOTIDE SEQUENCE [LARGE SCALE GENOMIC DNA]</scope>
    <source>
        <strain evidence="3">cv. Svevo</strain>
    </source>
</reference>
<organism evidence="2 3">
    <name type="scientific">Triticum turgidum subsp. durum</name>
    <name type="common">Durum wheat</name>
    <name type="synonym">Triticum durum</name>
    <dbReference type="NCBI Taxonomy" id="4567"/>
    <lineage>
        <taxon>Eukaryota</taxon>
        <taxon>Viridiplantae</taxon>
        <taxon>Streptophyta</taxon>
        <taxon>Embryophyta</taxon>
        <taxon>Tracheophyta</taxon>
        <taxon>Spermatophyta</taxon>
        <taxon>Magnoliopsida</taxon>
        <taxon>Liliopsida</taxon>
        <taxon>Poales</taxon>
        <taxon>Poaceae</taxon>
        <taxon>BOP clade</taxon>
        <taxon>Pooideae</taxon>
        <taxon>Triticodae</taxon>
        <taxon>Triticeae</taxon>
        <taxon>Triticinae</taxon>
        <taxon>Triticum</taxon>
    </lineage>
</organism>
<evidence type="ECO:0000256" key="1">
    <source>
        <dbReference type="SAM" id="MobiDB-lite"/>
    </source>
</evidence>
<evidence type="ECO:0000313" key="2">
    <source>
        <dbReference type="EMBL" id="VAH61175.1"/>
    </source>
</evidence>
<accession>A0A9R0RK74</accession>
<dbReference type="EMBL" id="LT934115">
    <property type="protein sequence ID" value="VAH61175.1"/>
    <property type="molecule type" value="Genomic_DNA"/>
</dbReference>
<dbReference type="Proteomes" id="UP000324705">
    <property type="component" value="Chromosome 3A"/>
</dbReference>
<name>A0A9R0RK74_TRITD</name>
<dbReference type="Gramene" id="TRITD3Av1G130510.1">
    <property type="protein sequence ID" value="TRITD3Av1G130510.1"/>
    <property type="gene ID" value="TRITD3Av1G130510"/>
</dbReference>
<evidence type="ECO:0000313" key="3">
    <source>
        <dbReference type="Proteomes" id="UP000324705"/>
    </source>
</evidence>
<dbReference type="AlphaFoldDB" id="A0A9R0RK74"/>
<keyword evidence="3" id="KW-1185">Reference proteome</keyword>
<dbReference type="OMA" id="CCTSAHP"/>
<sequence>MDAELEAPADPASMAFAAAVSLLPRRTCSVLRLLPPRRSSAAAAPSPSRQPSASSMSPRSPPAKAVAREPLELCCCTSAHPCRSSASPSCFPSIPPPPCSGEQRLDPEQHQRLHPHRARGQAPRAGGLLLPEPSRRAVAVRTSSRPQCPSLPRTSPRVQAVLSPLLHLQPPVLLLFGPARTSPRTVRGRIVARIFAKYLYVRTRQVHDSDAPSLTMNGQDQVYDYAQRCN</sequence>
<feature type="compositionally biased region" description="Low complexity" evidence="1">
    <location>
        <begin position="37"/>
        <end position="58"/>
    </location>
</feature>
<feature type="region of interest" description="Disordered" evidence="1">
    <location>
        <begin position="37"/>
        <end position="64"/>
    </location>
</feature>
<proteinExistence type="predicted"/>
<protein>
    <submittedName>
        <fullName evidence="2">Uncharacterized protein</fullName>
    </submittedName>
</protein>
<gene>
    <name evidence="2" type="ORF">TRITD_3Av1G130510</name>
</gene>